<comment type="caution">
    <text evidence="1">The sequence shown here is derived from an EMBL/GenBank/DDBJ whole genome shotgun (WGS) entry which is preliminary data.</text>
</comment>
<dbReference type="SUPFAM" id="SSF53335">
    <property type="entry name" value="S-adenosyl-L-methionine-dependent methyltransferases"/>
    <property type="match status" value="1"/>
</dbReference>
<dbReference type="Gene3D" id="3.40.50.150">
    <property type="entry name" value="Vaccinia Virus protein VP39"/>
    <property type="match status" value="1"/>
</dbReference>
<keyword evidence="2" id="KW-1185">Reference proteome</keyword>
<protein>
    <recommendedName>
        <fullName evidence="3">Methyltransferase domain-containing protein</fullName>
    </recommendedName>
</protein>
<accession>A0AAD5VJU1</accession>
<proteinExistence type="predicted"/>
<dbReference type="CDD" id="cd02440">
    <property type="entry name" value="AdoMet_MTases"/>
    <property type="match status" value="1"/>
</dbReference>
<reference evidence="1" key="1">
    <citation type="submission" date="2022-07" db="EMBL/GenBank/DDBJ databases">
        <title>Genome Sequence of Leucocoprinus birnbaumii.</title>
        <authorList>
            <person name="Buettner E."/>
        </authorList>
    </citation>
    <scope>NUCLEOTIDE SEQUENCE</scope>
    <source>
        <strain evidence="1">VT141</strain>
    </source>
</reference>
<organism evidence="1 2">
    <name type="scientific">Leucocoprinus birnbaumii</name>
    <dbReference type="NCBI Taxonomy" id="56174"/>
    <lineage>
        <taxon>Eukaryota</taxon>
        <taxon>Fungi</taxon>
        <taxon>Dikarya</taxon>
        <taxon>Basidiomycota</taxon>
        <taxon>Agaricomycotina</taxon>
        <taxon>Agaricomycetes</taxon>
        <taxon>Agaricomycetidae</taxon>
        <taxon>Agaricales</taxon>
        <taxon>Agaricineae</taxon>
        <taxon>Agaricaceae</taxon>
        <taxon>Leucocoprinus</taxon>
    </lineage>
</organism>
<dbReference type="InterPro" id="IPR029063">
    <property type="entry name" value="SAM-dependent_MTases_sf"/>
</dbReference>
<dbReference type="Pfam" id="PF13489">
    <property type="entry name" value="Methyltransf_23"/>
    <property type="match status" value="1"/>
</dbReference>
<dbReference type="EMBL" id="JANIEX010001420">
    <property type="protein sequence ID" value="KAJ3558132.1"/>
    <property type="molecule type" value="Genomic_DNA"/>
</dbReference>
<gene>
    <name evidence="1" type="ORF">NP233_g11570</name>
</gene>
<evidence type="ECO:0000313" key="1">
    <source>
        <dbReference type="EMBL" id="KAJ3558132.1"/>
    </source>
</evidence>
<evidence type="ECO:0008006" key="3">
    <source>
        <dbReference type="Google" id="ProtNLM"/>
    </source>
</evidence>
<dbReference type="Proteomes" id="UP001213000">
    <property type="component" value="Unassembled WGS sequence"/>
</dbReference>
<name>A0AAD5VJU1_9AGAR</name>
<evidence type="ECO:0000313" key="2">
    <source>
        <dbReference type="Proteomes" id="UP001213000"/>
    </source>
</evidence>
<sequence length="432" mass="49645">MSQLEVLHSYDLTHRNRHYSDDEFEMEVDSDDYMTETETESTTSTAVLSQFEGTVATTVTSMDDEASMRTPSPEPEPIMQMDEPLRSTLYKSEFGRNLNNYSDIYKLPADEEELDRLERQYEMLNSLTGHKYVPPMMEVLADDGSERQKAVVDLGSGAGNWIEVSRIIDVARDFPHCLAVAIDLTPMKIMYEMTGHRAGDLSQSEIIPPNLRGEVDDVNLGLSHYNGHFDVVHTRLIAIGVKDYCRLVDEISEVLRPGGLIDLTEVGYEAYDKNHEPIQVSKVHDPANPQWQSPYWAHWLSAVNHAAHNGGGETSASRNLEQWLSNHRAFEDVVHREYWLPIIPGDYDRPRAEAEFLQQYRNTLEFDVMTFLRAGRVMLLKNHYKEDYLSRMEQKILDELREAKEPQYSRIECVYARKTRAPPALELDTPQQ</sequence>
<dbReference type="AlphaFoldDB" id="A0AAD5VJU1"/>